<dbReference type="Gene3D" id="2.60.40.420">
    <property type="entry name" value="Cupredoxins - blue copper proteins"/>
    <property type="match status" value="1"/>
</dbReference>
<gene>
    <name evidence="3" type="ORF">MICH65_0377</name>
</gene>
<dbReference type="RefSeq" id="WP_161931743.1">
    <property type="nucleotide sequence ID" value="NZ_CP047901.1"/>
</dbReference>
<feature type="domain" description="EfeO-type cupredoxin-like" evidence="2">
    <location>
        <begin position="16"/>
        <end position="128"/>
    </location>
</feature>
<keyword evidence="1" id="KW-0472">Membrane</keyword>
<feature type="transmembrane region" description="Helical" evidence="1">
    <location>
        <begin position="6"/>
        <end position="24"/>
    </location>
</feature>
<evidence type="ECO:0000256" key="1">
    <source>
        <dbReference type="SAM" id="Phobius"/>
    </source>
</evidence>
<sequence length="130" mass="14568">MTNVDWLVIGGGVGLIIAIAYYFFGPKKGVKVEEQDEGQKVEILVEGAYDPAVVEVKVNKLVEVVFDRRDKGDCTEWVIFDKLPTKEKREVKARLPEGKRTVVRFTPTKVGTYSFTCGMGMVRGKLVVKK</sequence>
<keyword evidence="4" id="KW-1185">Reference proteome</keyword>
<evidence type="ECO:0000313" key="4">
    <source>
        <dbReference type="Proteomes" id="UP000463983"/>
    </source>
</evidence>
<proteinExistence type="predicted"/>
<dbReference type="EMBL" id="CP047901">
    <property type="protein sequence ID" value="QHO63358.1"/>
    <property type="molecule type" value="Genomic_DNA"/>
</dbReference>
<name>A0A857NGQ4_9BACT</name>
<dbReference type="AlphaFoldDB" id="A0A857NGQ4"/>
<evidence type="ECO:0000313" key="3">
    <source>
        <dbReference type="EMBL" id="QHO63358.1"/>
    </source>
</evidence>
<reference evidence="4" key="1">
    <citation type="journal article" date="2020" name="Microorganisms">
        <title>Complete Genome of a Member of a New Bacterial Lineage in the Microgenomates Group Reveals an Unusual Nucleotide Composition Disparity Between Two Strands of DNA and Limited Metabolic Potential.</title>
        <authorList>
            <person name="Kadnikov V.V."/>
            <person name="Mardanov A.V."/>
            <person name="Beletsky A.V."/>
            <person name="Karnachuk O.V."/>
            <person name="Ravin N.V."/>
        </authorList>
    </citation>
    <scope>NUCLEOTIDE SEQUENCE [LARGE SCALE GENOMIC DNA]</scope>
</reference>
<dbReference type="InterPro" id="IPR008972">
    <property type="entry name" value="Cupredoxin"/>
</dbReference>
<dbReference type="KEGG" id="caqa:MICH65_0377"/>
<protein>
    <recommendedName>
        <fullName evidence="2">EfeO-type cupredoxin-like domain-containing protein</fullName>
    </recommendedName>
</protein>
<evidence type="ECO:0000259" key="2">
    <source>
        <dbReference type="Pfam" id="PF13473"/>
    </source>
</evidence>
<dbReference type="Pfam" id="PF13473">
    <property type="entry name" value="Cupredoxin_1"/>
    <property type="match status" value="1"/>
</dbReference>
<dbReference type="SUPFAM" id="SSF49503">
    <property type="entry name" value="Cupredoxins"/>
    <property type="match status" value="1"/>
</dbReference>
<organism evidence="3 4">
    <name type="scientific">Candidatus Chazhemtobacterium aquaticus</name>
    <dbReference type="NCBI Taxonomy" id="2715735"/>
    <lineage>
        <taxon>Bacteria</taxon>
        <taxon>Candidatus Chazhemtobacteraceae</taxon>
        <taxon>Candidatus Chazhemtobacterium</taxon>
    </lineage>
</organism>
<accession>A0A857NGQ4</accession>
<dbReference type="InterPro" id="IPR028096">
    <property type="entry name" value="EfeO_Cupredoxin"/>
</dbReference>
<dbReference type="Proteomes" id="UP000463983">
    <property type="component" value="Chromosome"/>
</dbReference>
<keyword evidence="1" id="KW-1133">Transmembrane helix</keyword>
<keyword evidence="1" id="KW-0812">Transmembrane</keyword>